<dbReference type="Gene3D" id="3.90.1200.10">
    <property type="match status" value="1"/>
</dbReference>
<name>A0A381SYL6_9ZZZZ</name>
<evidence type="ECO:0000313" key="2">
    <source>
        <dbReference type="EMBL" id="SVA08549.1"/>
    </source>
</evidence>
<dbReference type="Pfam" id="PF01636">
    <property type="entry name" value="APH"/>
    <property type="match status" value="1"/>
</dbReference>
<organism evidence="2">
    <name type="scientific">marine metagenome</name>
    <dbReference type="NCBI Taxonomy" id="408172"/>
    <lineage>
        <taxon>unclassified sequences</taxon>
        <taxon>metagenomes</taxon>
        <taxon>ecological metagenomes</taxon>
    </lineage>
</organism>
<feature type="domain" description="Aminoglycoside phosphotransferase" evidence="1">
    <location>
        <begin position="25"/>
        <end position="246"/>
    </location>
</feature>
<dbReference type="InterPro" id="IPR041726">
    <property type="entry name" value="ACAD10_11_N"/>
</dbReference>
<dbReference type="InterPro" id="IPR051678">
    <property type="entry name" value="AGP_Transferase"/>
</dbReference>
<proteinExistence type="predicted"/>
<evidence type="ECO:0000259" key="1">
    <source>
        <dbReference type="Pfam" id="PF01636"/>
    </source>
</evidence>
<protein>
    <recommendedName>
        <fullName evidence="1">Aminoglycoside phosphotransferase domain-containing protein</fullName>
    </recommendedName>
</protein>
<dbReference type="InterPro" id="IPR002575">
    <property type="entry name" value="Aminoglycoside_PTrfase"/>
</dbReference>
<dbReference type="InterPro" id="IPR011009">
    <property type="entry name" value="Kinase-like_dom_sf"/>
</dbReference>
<accession>A0A381SYL6</accession>
<dbReference type="SUPFAM" id="SSF56112">
    <property type="entry name" value="Protein kinase-like (PK-like)"/>
    <property type="match status" value="1"/>
</dbReference>
<dbReference type="CDD" id="cd05154">
    <property type="entry name" value="ACAD10_11_N-like"/>
    <property type="match status" value="1"/>
</dbReference>
<dbReference type="EMBL" id="UINC01003701">
    <property type="protein sequence ID" value="SVA08549.1"/>
    <property type="molecule type" value="Genomic_DNA"/>
</dbReference>
<dbReference type="Gene3D" id="3.30.200.20">
    <property type="entry name" value="Phosphorylase Kinase, domain 1"/>
    <property type="match status" value="1"/>
</dbReference>
<dbReference type="AlphaFoldDB" id="A0A381SYL6"/>
<sequence>MSKLKKKLKEIIPLFEPNFVEIKELRRLSGGSSNESWLLVLKTNNEDRFLVFRRTPDGKIKDSTVSSFIGINNEAKIMNLAYNHGVPVPKIYHIIDESYGIGKGFFMEYLEGLTIGNRIVRDHSLKDIKATLARQCGEILSMIHQIPIDNLIDIPTSTADNEINKYEEVYFKHDSPIPVFDLAFKWLRKNIPYQDELTLVHGDFRNGNLIIHPKDGISGVLDWEIFHLGDPYEDLSWICVNSWRYNNINLPVGGFGSREDMYIAYEKSSGKKLDRERAKYWEILGTLKWGVMCLNMIEIYRSGFDKSIDRVSIGRRSSETEIDLIRLLLID</sequence>
<dbReference type="PANTHER" id="PTHR21310:SF57">
    <property type="entry name" value="BLR2944 PROTEIN"/>
    <property type="match status" value="1"/>
</dbReference>
<reference evidence="2" key="1">
    <citation type="submission" date="2018-05" db="EMBL/GenBank/DDBJ databases">
        <authorList>
            <person name="Lanie J.A."/>
            <person name="Ng W.-L."/>
            <person name="Kazmierczak K.M."/>
            <person name="Andrzejewski T.M."/>
            <person name="Davidsen T.M."/>
            <person name="Wayne K.J."/>
            <person name="Tettelin H."/>
            <person name="Glass J.I."/>
            <person name="Rusch D."/>
            <person name="Podicherti R."/>
            <person name="Tsui H.-C.T."/>
            <person name="Winkler M.E."/>
        </authorList>
    </citation>
    <scope>NUCLEOTIDE SEQUENCE</scope>
</reference>
<dbReference type="PANTHER" id="PTHR21310">
    <property type="entry name" value="AMINOGLYCOSIDE PHOSPHOTRANSFERASE-RELATED-RELATED"/>
    <property type="match status" value="1"/>
</dbReference>
<gene>
    <name evidence="2" type="ORF">METZ01_LOCUS61403</name>
</gene>